<keyword evidence="2" id="KW-1185">Reference proteome</keyword>
<proteinExistence type="predicted"/>
<dbReference type="AlphaFoldDB" id="A0A6B3SNR7"/>
<dbReference type="Proteomes" id="UP000482155">
    <property type="component" value="Unassembled WGS sequence"/>
</dbReference>
<reference evidence="1 2" key="1">
    <citation type="submission" date="2020-02" db="EMBL/GenBank/DDBJ databases">
        <authorList>
            <person name="Kim M.K."/>
        </authorList>
    </citation>
    <scope>NUCLEOTIDE SEQUENCE [LARGE SCALE GENOMIC DNA]</scope>
    <source>
        <strain evidence="1 2">17J57-3</strain>
    </source>
</reference>
<accession>A0A6B3SNR7</accession>
<dbReference type="EMBL" id="JAAIVB010000011">
    <property type="protein sequence ID" value="NEX60102.1"/>
    <property type="molecule type" value="Genomic_DNA"/>
</dbReference>
<comment type="caution">
    <text evidence="1">The sequence shown here is derived from an EMBL/GenBank/DDBJ whole genome shotgun (WGS) entry which is preliminary data.</text>
</comment>
<name>A0A6B3SNR7_9BURK</name>
<sequence>MADRTGFHACVAQPNTPETDLQPRVPHLVTFWTAGEEIAIRIMAEAPDDAIDKARRMTDEAIARHRV</sequence>
<protein>
    <submittedName>
        <fullName evidence="1">Uncharacterized protein</fullName>
    </submittedName>
</protein>
<evidence type="ECO:0000313" key="2">
    <source>
        <dbReference type="Proteomes" id="UP000482155"/>
    </source>
</evidence>
<dbReference type="RefSeq" id="WP_163960603.1">
    <property type="nucleotide sequence ID" value="NZ_JAAIVB010000011.1"/>
</dbReference>
<gene>
    <name evidence="1" type="ORF">G3574_03335</name>
</gene>
<evidence type="ECO:0000313" key="1">
    <source>
        <dbReference type="EMBL" id="NEX60102.1"/>
    </source>
</evidence>
<organism evidence="1 2">
    <name type="scientific">Noviherbaspirillum galbum</name>
    <dbReference type="NCBI Taxonomy" id="2709383"/>
    <lineage>
        <taxon>Bacteria</taxon>
        <taxon>Pseudomonadati</taxon>
        <taxon>Pseudomonadota</taxon>
        <taxon>Betaproteobacteria</taxon>
        <taxon>Burkholderiales</taxon>
        <taxon>Oxalobacteraceae</taxon>
        <taxon>Noviherbaspirillum</taxon>
    </lineage>
</organism>